<evidence type="ECO:0000256" key="8">
    <source>
        <dbReference type="ARBA" id="ARBA00022741"/>
    </source>
</evidence>
<dbReference type="SMART" id="SM00220">
    <property type="entry name" value="S_TKc"/>
    <property type="match status" value="1"/>
</dbReference>
<name>A0A4R8RCT9_9MYCO</name>
<feature type="region of interest" description="Disordered" evidence="15">
    <location>
        <begin position="342"/>
        <end position="365"/>
    </location>
</feature>
<dbReference type="EMBL" id="PECC01000026">
    <property type="protein sequence ID" value="TDZ52688.1"/>
    <property type="molecule type" value="Genomic_DNA"/>
</dbReference>
<dbReference type="InterPro" id="IPR000719">
    <property type="entry name" value="Prot_kinase_dom"/>
</dbReference>
<evidence type="ECO:0000256" key="1">
    <source>
        <dbReference type="ARBA" id="ARBA00004162"/>
    </source>
</evidence>
<keyword evidence="12 16" id="KW-0472">Membrane</keyword>
<evidence type="ECO:0000256" key="4">
    <source>
        <dbReference type="ARBA" id="ARBA00022527"/>
    </source>
</evidence>
<dbReference type="GO" id="GO:0005524">
    <property type="term" value="F:ATP binding"/>
    <property type="evidence" value="ECO:0007669"/>
    <property type="project" value="UniProtKB-KW"/>
</dbReference>
<dbReference type="GO" id="GO:0045717">
    <property type="term" value="P:negative regulation of fatty acid biosynthetic process"/>
    <property type="evidence" value="ECO:0007669"/>
    <property type="project" value="UniProtKB-ARBA"/>
</dbReference>
<comment type="catalytic activity">
    <reaction evidence="14">
        <text>L-seryl-[protein] + ATP = O-phospho-L-seryl-[protein] + ADP + H(+)</text>
        <dbReference type="Rhea" id="RHEA:17989"/>
        <dbReference type="Rhea" id="RHEA-COMP:9863"/>
        <dbReference type="Rhea" id="RHEA-COMP:11604"/>
        <dbReference type="ChEBI" id="CHEBI:15378"/>
        <dbReference type="ChEBI" id="CHEBI:29999"/>
        <dbReference type="ChEBI" id="CHEBI:30616"/>
        <dbReference type="ChEBI" id="CHEBI:83421"/>
        <dbReference type="ChEBI" id="CHEBI:456216"/>
        <dbReference type="EC" id="2.7.11.1"/>
    </reaction>
</comment>
<keyword evidence="9 19" id="KW-0418">Kinase</keyword>
<evidence type="ECO:0000313" key="18">
    <source>
        <dbReference type="EMBL" id="TDH21106.1"/>
    </source>
</evidence>
<dbReference type="AlphaFoldDB" id="A0A4R8RCT9"/>
<dbReference type="CDD" id="cd14014">
    <property type="entry name" value="STKc_PknB_like"/>
    <property type="match status" value="1"/>
</dbReference>
<evidence type="ECO:0000256" key="6">
    <source>
        <dbReference type="ARBA" id="ARBA00022679"/>
    </source>
</evidence>
<comment type="catalytic activity">
    <reaction evidence="13">
        <text>L-threonyl-[protein] + ATP = O-phospho-L-threonyl-[protein] + ADP + H(+)</text>
        <dbReference type="Rhea" id="RHEA:46608"/>
        <dbReference type="Rhea" id="RHEA-COMP:11060"/>
        <dbReference type="Rhea" id="RHEA-COMP:11605"/>
        <dbReference type="ChEBI" id="CHEBI:15378"/>
        <dbReference type="ChEBI" id="CHEBI:30013"/>
        <dbReference type="ChEBI" id="CHEBI:30616"/>
        <dbReference type="ChEBI" id="CHEBI:61977"/>
        <dbReference type="ChEBI" id="CHEBI:456216"/>
        <dbReference type="EC" id="2.7.11.1"/>
    </reaction>
</comment>
<dbReference type="Proteomes" id="UP000295627">
    <property type="component" value="Unassembled WGS sequence"/>
</dbReference>
<keyword evidence="20" id="KW-1185">Reference proteome</keyword>
<evidence type="ECO:0000256" key="13">
    <source>
        <dbReference type="ARBA" id="ARBA00047899"/>
    </source>
</evidence>
<feature type="domain" description="Protein kinase" evidence="17">
    <location>
        <begin position="23"/>
        <end position="282"/>
    </location>
</feature>
<evidence type="ECO:0000256" key="5">
    <source>
        <dbReference type="ARBA" id="ARBA00022553"/>
    </source>
</evidence>
<evidence type="ECO:0000256" key="2">
    <source>
        <dbReference type="ARBA" id="ARBA00012513"/>
    </source>
</evidence>
<evidence type="ECO:0000256" key="9">
    <source>
        <dbReference type="ARBA" id="ARBA00022777"/>
    </source>
</evidence>
<dbReference type="RefSeq" id="WP_078334996.1">
    <property type="nucleotide sequence ID" value="NZ_MAFQ01000009.1"/>
</dbReference>
<evidence type="ECO:0000256" key="10">
    <source>
        <dbReference type="ARBA" id="ARBA00022840"/>
    </source>
</evidence>
<keyword evidence="8" id="KW-0547">Nucleotide-binding</keyword>
<evidence type="ECO:0000256" key="14">
    <source>
        <dbReference type="ARBA" id="ARBA00048679"/>
    </source>
</evidence>
<reference evidence="20 21" key="2">
    <citation type="journal article" date="2019" name="Sci. Rep.">
        <title>Extended insight into the Mycobacterium chelonae-abscessus complex through whole genome sequencing of Mycobacterium salmoniphilum outbreak and Mycobacterium salmoniphilum-like strains.</title>
        <authorList>
            <person name="Behra P.R.K."/>
            <person name="Das S."/>
            <person name="Pettersson B.M.F."/>
            <person name="Shirreff L."/>
            <person name="DuCote T."/>
            <person name="Jacobsson K.G."/>
            <person name="Ennis D.G."/>
            <person name="Kirsebom L.A."/>
        </authorList>
    </citation>
    <scope>NUCLEOTIDE SEQUENCE [LARGE SCALE GENOMIC DNA]</scope>
    <source>
        <strain evidence="19 20">CCUG 63697</strain>
        <strain evidence="18 21">DSM 45524</strain>
    </source>
</reference>
<accession>A0A4R8RCT9</accession>
<keyword evidence="11 16" id="KW-1133">Transmembrane helix</keyword>
<evidence type="ECO:0000313" key="21">
    <source>
        <dbReference type="Proteomes" id="UP000295627"/>
    </source>
</evidence>
<dbReference type="EMBL" id="RXLR01000015">
    <property type="protein sequence ID" value="TDH21106.1"/>
    <property type="molecule type" value="Genomic_DNA"/>
</dbReference>
<dbReference type="Pfam" id="PF00069">
    <property type="entry name" value="Pkinase"/>
    <property type="match status" value="1"/>
</dbReference>
<keyword evidence="6 19" id="KW-0808">Transferase</keyword>
<dbReference type="GO" id="GO:0005886">
    <property type="term" value="C:plasma membrane"/>
    <property type="evidence" value="ECO:0007669"/>
    <property type="project" value="UniProtKB-SubCell"/>
</dbReference>
<keyword evidence="7 16" id="KW-0812">Transmembrane</keyword>
<dbReference type="PROSITE" id="PS50011">
    <property type="entry name" value="PROTEIN_KINASE_DOM"/>
    <property type="match status" value="1"/>
</dbReference>
<dbReference type="InterPro" id="IPR011009">
    <property type="entry name" value="Kinase-like_dom_sf"/>
</dbReference>
<dbReference type="FunFam" id="1.10.510.10:FF:000021">
    <property type="entry name" value="Serine/threonine protein kinase"/>
    <property type="match status" value="1"/>
</dbReference>
<evidence type="ECO:0000256" key="12">
    <source>
        <dbReference type="ARBA" id="ARBA00023136"/>
    </source>
</evidence>
<protein>
    <recommendedName>
        <fullName evidence="2">non-specific serine/threonine protein kinase</fullName>
        <ecNumber evidence="2">2.7.11.1</ecNumber>
    </recommendedName>
</protein>
<evidence type="ECO:0000313" key="20">
    <source>
        <dbReference type="Proteomes" id="UP000295165"/>
    </source>
</evidence>
<dbReference type="PANTHER" id="PTHR43289">
    <property type="entry name" value="MITOGEN-ACTIVATED PROTEIN KINASE KINASE KINASE 20-RELATED"/>
    <property type="match status" value="1"/>
</dbReference>
<dbReference type="GO" id="GO:0004674">
    <property type="term" value="F:protein serine/threonine kinase activity"/>
    <property type="evidence" value="ECO:0007669"/>
    <property type="project" value="UniProtKB-KW"/>
</dbReference>
<gene>
    <name evidence="19" type="primary">pknL</name>
    <name evidence="19" type="ORF">CCUG63697_01172</name>
    <name evidence="18" type="ORF">EJ571_14180</name>
</gene>
<evidence type="ECO:0000256" key="15">
    <source>
        <dbReference type="SAM" id="MobiDB-lite"/>
    </source>
</evidence>
<comment type="subcellular location">
    <subcellularLocation>
        <location evidence="1">Cell membrane</location>
        <topology evidence="1">Single-pass membrane protein</topology>
    </subcellularLocation>
</comment>
<dbReference type="SUPFAM" id="SSF56112">
    <property type="entry name" value="Protein kinase-like (PK-like)"/>
    <property type="match status" value="1"/>
</dbReference>
<dbReference type="PANTHER" id="PTHR43289:SF34">
    <property type="entry name" value="SERINE_THREONINE-PROTEIN KINASE YBDM-RELATED"/>
    <property type="match status" value="1"/>
</dbReference>
<dbReference type="PROSITE" id="PS00108">
    <property type="entry name" value="PROTEIN_KINASE_ST"/>
    <property type="match status" value="1"/>
</dbReference>
<dbReference type="FunFam" id="3.30.200.20:FF:000035">
    <property type="entry name" value="Serine/threonine protein kinase Stk1"/>
    <property type="match status" value="1"/>
</dbReference>
<comment type="caution">
    <text evidence="19">The sequence shown here is derived from an EMBL/GenBank/DDBJ whole genome shotgun (WGS) entry which is preliminary data.</text>
</comment>
<dbReference type="Gene3D" id="1.10.510.10">
    <property type="entry name" value="Transferase(Phosphotransferase) domain 1"/>
    <property type="match status" value="1"/>
</dbReference>
<sequence>MTSPKSPASRLDPMIGTVLDGRYRIEAPIATGGMSTVYRGLDTRLDRPVAVKVMDSRYASDSGFLARFRLEARAVARLRHPGLVAVFDQGMDGKHPFLVMELIDGGTLRELLRERGPMPPHAVAAVFNPLLGGLAVAHRSGLVHRDVKPENVLISDDGEVKLADFGLVRAVAEAGITSTSVILGTAAYLSPEQVRTGSAGPRSDVYSAGILMYELLTGVTPFTGDTALALAYQRIDRDVPAPSETIDGVPEEFDELVLRATSRDPDARYADAAQFGAELDAIASELRLPPFRVPAPKDSKQHVAEQLYRSRLIDAGGSTTGNLSAPDKFEAADAASAAAALGVSPRPGTSARPRVPNPTRMMDPVPSYDPEYDEYDREFDSEADDSAFFAGVDDSDYRYERQQSRRAIFIWLVIVLILTGSVAAGCWSLGANITHLF</sequence>
<organism evidence="19 20">
    <name type="scientific">Mycobacteroides franklinii</name>
    <dbReference type="NCBI Taxonomy" id="948102"/>
    <lineage>
        <taxon>Bacteria</taxon>
        <taxon>Bacillati</taxon>
        <taxon>Actinomycetota</taxon>
        <taxon>Actinomycetes</taxon>
        <taxon>Mycobacteriales</taxon>
        <taxon>Mycobacteriaceae</taxon>
        <taxon>Mycobacteroides</taxon>
    </lineage>
</organism>
<evidence type="ECO:0000256" key="3">
    <source>
        <dbReference type="ARBA" id="ARBA00022475"/>
    </source>
</evidence>
<dbReference type="InterPro" id="IPR008271">
    <property type="entry name" value="Ser/Thr_kinase_AS"/>
</dbReference>
<evidence type="ECO:0000256" key="11">
    <source>
        <dbReference type="ARBA" id="ARBA00022989"/>
    </source>
</evidence>
<dbReference type="Gene3D" id="3.30.200.20">
    <property type="entry name" value="Phosphorylase Kinase, domain 1"/>
    <property type="match status" value="1"/>
</dbReference>
<dbReference type="Proteomes" id="UP000295165">
    <property type="component" value="Unassembled WGS sequence"/>
</dbReference>
<evidence type="ECO:0000256" key="16">
    <source>
        <dbReference type="SAM" id="Phobius"/>
    </source>
</evidence>
<reference evidence="18" key="1">
    <citation type="submission" date="2018-12" db="EMBL/GenBank/DDBJ databases">
        <authorList>
            <person name="Behra P.R.K."/>
            <person name="Das S."/>
            <person name="Pettersson B.M.F."/>
            <person name="Shirreff L."/>
            <person name="Ducote T."/>
            <person name="Jacobsson K.-G."/>
            <person name="Ennis D.G."/>
            <person name="Kirsebom L.A."/>
        </authorList>
    </citation>
    <scope>NUCLEOTIDE SEQUENCE</scope>
    <source>
        <strain evidence="18">DSM 45524</strain>
    </source>
</reference>
<evidence type="ECO:0000256" key="7">
    <source>
        <dbReference type="ARBA" id="ARBA00022692"/>
    </source>
</evidence>
<dbReference type="EC" id="2.7.11.1" evidence="2"/>
<keyword evidence="3" id="KW-1003">Cell membrane</keyword>
<feature type="transmembrane region" description="Helical" evidence="16">
    <location>
        <begin position="408"/>
        <end position="430"/>
    </location>
</feature>
<evidence type="ECO:0000259" key="17">
    <source>
        <dbReference type="PROSITE" id="PS50011"/>
    </source>
</evidence>
<keyword evidence="10" id="KW-0067">ATP-binding</keyword>
<evidence type="ECO:0000313" key="19">
    <source>
        <dbReference type="EMBL" id="TDZ52688.1"/>
    </source>
</evidence>
<keyword evidence="4 18" id="KW-0723">Serine/threonine-protein kinase</keyword>
<keyword evidence="5" id="KW-0597">Phosphoprotein</keyword>
<proteinExistence type="predicted"/>